<evidence type="ECO:0000256" key="7">
    <source>
        <dbReference type="ARBA" id="ARBA00022697"/>
    </source>
</evidence>
<dbReference type="InterPro" id="IPR013750">
    <property type="entry name" value="GHMP_kinase_C_dom"/>
</dbReference>
<dbReference type="SUPFAM" id="SSF54211">
    <property type="entry name" value="Ribosomal protein S5 domain 2-like"/>
    <property type="match status" value="1"/>
</dbReference>
<evidence type="ECO:0000256" key="13">
    <source>
        <dbReference type="HAMAP-Rule" id="MF_00384"/>
    </source>
</evidence>
<dbReference type="InterPro" id="IPR036554">
    <property type="entry name" value="GHMP_kinase_C_sf"/>
</dbReference>
<dbReference type="InterPro" id="IPR006204">
    <property type="entry name" value="GHMP_kinase_N_dom"/>
</dbReference>
<evidence type="ECO:0000256" key="10">
    <source>
        <dbReference type="ARBA" id="ARBA00022840"/>
    </source>
</evidence>
<proteinExistence type="inferred from homology"/>
<dbReference type="InterPro" id="IPR014721">
    <property type="entry name" value="Ribsml_uS5_D2-typ_fold_subgr"/>
</dbReference>
<evidence type="ECO:0000256" key="4">
    <source>
        <dbReference type="ARBA" id="ARBA00017858"/>
    </source>
</evidence>
<reference evidence="16 17" key="1">
    <citation type="submission" date="2018-04" db="EMBL/GenBank/DDBJ databases">
        <authorList>
            <person name="Go L.Y."/>
            <person name="Mitchell J.A."/>
        </authorList>
    </citation>
    <scope>NUCLEOTIDE SEQUENCE [LARGE SCALE GENOMIC DNA]</scope>
    <source>
        <strain evidence="16">ULC066bin1</strain>
    </source>
</reference>
<feature type="domain" description="GHMP kinase C-terminal" evidence="15">
    <location>
        <begin position="206"/>
        <end position="278"/>
    </location>
</feature>
<dbReference type="GO" id="GO:0004413">
    <property type="term" value="F:homoserine kinase activity"/>
    <property type="evidence" value="ECO:0007669"/>
    <property type="project" value="UniProtKB-UniRule"/>
</dbReference>
<feature type="binding site" evidence="13">
    <location>
        <begin position="87"/>
        <end position="97"/>
    </location>
    <ligand>
        <name>ATP</name>
        <dbReference type="ChEBI" id="CHEBI:30616"/>
    </ligand>
</feature>
<dbReference type="PIRSF" id="PIRSF000676">
    <property type="entry name" value="Homoser_kin"/>
    <property type="match status" value="1"/>
</dbReference>
<evidence type="ECO:0000256" key="5">
    <source>
        <dbReference type="ARBA" id="ARBA00022605"/>
    </source>
</evidence>
<dbReference type="InterPro" id="IPR000870">
    <property type="entry name" value="Homoserine_kinase"/>
</dbReference>
<dbReference type="UniPathway" id="UPA00050">
    <property type="reaction ID" value="UER00064"/>
</dbReference>
<keyword evidence="13" id="KW-0963">Cytoplasm</keyword>
<evidence type="ECO:0000259" key="14">
    <source>
        <dbReference type="Pfam" id="PF00288"/>
    </source>
</evidence>
<dbReference type="Proteomes" id="UP000249467">
    <property type="component" value="Unassembled WGS sequence"/>
</dbReference>
<evidence type="ECO:0000313" key="16">
    <source>
        <dbReference type="EMBL" id="PZO35795.1"/>
    </source>
</evidence>
<dbReference type="Gene3D" id="3.30.230.10">
    <property type="match status" value="1"/>
</dbReference>
<dbReference type="EMBL" id="QBML01000050">
    <property type="protein sequence ID" value="PZO35795.1"/>
    <property type="molecule type" value="Genomic_DNA"/>
</dbReference>
<comment type="catalytic activity">
    <reaction evidence="11 13">
        <text>L-homoserine + ATP = O-phospho-L-homoserine + ADP + H(+)</text>
        <dbReference type="Rhea" id="RHEA:13985"/>
        <dbReference type="ChEBI" id="CHEBI:15378"/>
        <dbReference type="ChEBI" id="CHEBI:30616"/>
        <dbReference type="ChEBI" id="CHEBI:57476"/>
        <dbReference type="ChEBI" id="CHEBI:57590"/>
        <dbReference type="ChEBI" id="CHEBI:456216"/>
        <dbReference type="EC" id="2.7.1.39"/>
    </reaction>
</comment>
<comment type="subcellular location">
    <subcellularLocation>
        <location evidence="13">Cytoplasm</location>
    </subcellularLocation>
</comment>
<keyword evidence="6 13" id="KW-0808">Transferase</keyword>
<comment type="pathway">
    <text evidence="1 13">Amino-acid biosynthesis; L-threonine biosynthesis; L-threonine from L-aspartate: step 4/5.</text>
</comment>
<comment type="similarity">
    <text evidence="2 13">Belongs to the GHMP kinase family. Homoserine kinase subfamily.</text>
</comment>
<keyword evidence="8 13" id="KW-0547">Nucleotide-binding</keyword>
<dbReference type="GO" id="GO:0005524">
    <property type="term" value="F:ATP binding"/>
    <property type="evidence" value="ECO:0007669"/>
    <property type="project" value="UniProtKB-UniRule"/>
</dbReference>
<dbReference type="HAMAP" id="MF_00384">
    <property type="entry name" value="Homoser_kinase"/>
    <property type="match status" value="1"/>
</dbReference>
<evidence type="ECO:0000313" key="17">
    <source>
        <dbReference type="Proteomes" id="UP000249467"/>
    </source>
</evidence>
<organism evidence="16 17">
    <name type="scientific">Pseudanabaena frigida</name>
    <dbReference type="NCBI Taxonomy" id="945775"/>
    <lineage>
        <taxon>Bacteria</taxon>
        <taxon>Bacillati</taxon>
        <taxon>Cyanobacteriota</taxon>
        <taxon>Cyanophyceae</taxon>
        <taxon>Pseudanabaenales</taxon>
        <taxon>Pseudanabaenaceae</taxon>
        <taxon>Pseudanabaena</taxon>
    </lineage>
</organism>
<dbReference type="Pfam" id="PF08544">
    <property type="entry name" value="GHMP_kinases_C"/>
    <property type="match status" value="1"/>
</dbReference>
<protein>
    <recommendedName>
        <fullName evidence="4 13">Homoserine kinase</fullName>
        <shortName evidence="13">HK</shortName>
        <shortName evidence="13">HSK</shortName>
        <ecNumber evidence="3 13">2.7.1.39</ecNumber>
    </recommendedName>
</protein>
<evidence type="ECO:0000256" key="12">
    <source>
        <dbReference type="ARBA" id="ARBA00049954"/>
    </source>
</evidence>
<evidence type="ECO:0000256" key="6">
    <source>
        <dbReference type="ARBA" id="ARBA00022679"/>
    </source>
</evidence>
<keyword evidence="5 13" id="KW-0028">Amino-acid biosynthesis</keyword>
<dbReference type="PANTHER" id="PTHR20861:SF1">
    <property type="entry name" value="HOMOSERINE KINASE"/>
    <property type="match status" value="1"/>
</dbReference>
<sequence length="302" mass="32039">MTIFEVSVPATTANIGPGFDCLGAALTLYNQFEFSLADRLTITASGEGADKVERDETNLVYQAIAKFYQHIDRPIPPISFHTDTMIPLSRGLGSSATAIVGGIFGANLLAGSPLDRLELLDLAIAMEGHPDNVAPAMLGGCQLMASNQAGGWEYCDLQWHESIGLAVAIPDFELSTAKAREVLPKQFSMHDAVFNASHLALLSHGIQTGNVNWLKAGLQDRLHQNYRQSLIKGMAEVQAAAISAGSYGLVISGAGPTLLSLAPMGTIESVAQAMQQAWQAIGVKPVTKCLAIATDGTTFKTR</sequence>
<dbReference type="GO" id="GO:0009088">
    <property type="term" value="P:threonine biosynthetic process"/>
    <property type="evidence" value="ECO:0007669"/>
    <property type="project" value="UniProtKB-UniRule"/>
</dbReference>
<dbReference type="InterPro" id="IPR006203">
    <property type="entry name" value="GHMP_knse_ATP-bd_CS"/>
</dbReference>
<accession>A0A2W4XMN8</accession>
<dbReference type="PROSITE" id="PS00627">
    <property type="entry name" value="GHMP_KINASES_ATP"/>
    <property type="match status" value="1"/>
</dbReference>
<evidence type="ECO:0000256" key="3">
    <source>
        <dbReference type="ARBA" id="ARBA00012078"/>
    </source>
</evidence>
<dbReference type="GO" id="GO:0005737">
    <property type="term" value="C:cytoplasm"/>
    <property type="evidence" value="ECO:0007669"/>
    <property type="project" value="UniProtKB-SubCell"/>
</dbReference>
<dbReference type="PRINTS" id="PR00958">
    <property type="entry name" value="HOMSERKINASE"/>
</dbReference>
<dbReference type="NCBIfam" id="TIGR00191">
    <property type="entry name" value="thrB"/>
    <property type="match status" value="1"/>
</dbReference>
<evidence type="ECO:0000256" key="8">
    <source>
        <dbReference type="ARBA" id="ARBA00022741"/>
    </source>
</evidence>
<keyword evidence="7 13" id="KW-0791">Threonine biosynthesis</keyword>
<dbReference type="SUPFAM" id="SSF55060">
    <property type="entry name" value="GHMP Kinase, C-terminal domain"/>
    <property type="match status" value="1"/>
</dbReference>
<evidence type="ECO:0000256" key="11">
    <source>
        <dbReference type="ARBA" id="ARBA00049375"/>
    </source>
</evidence>
<name>A0A2W4XMN8_9CYAN</name>
<feature type="domain" description="GHMP kinase N-terminal" evidence="14">
    <location>
        <begin position="58"/>
        <end position="140"/>
    </location>
</feature>
<evidence type="ECO:0000256" key="2">
    <source>
        <dbReference type="ARBA" id="ARBA00007370"/>
    </source>
</evidence>
<dbReference type="PANTHER" id="PTHR20861">
    <property type="entry name" value="HOMOSERINE/4-DIPHOSPHOCYTIDYL-2-C-METHYL-D-ERYTHRITOL KINASE"/>
    <property type="match status" value="1"/>
</dbReference>
<dbReference type="EC" id="2.7.1.39" evidence="3 13"/>
<comment type="function">
    <text evidence="12 13">Catalyzes the ATP-dependent phosphorylation of L-homoserine to L-homoserine phosphate.</text>
</comment>
<keyword evidence="9 13" id="KW-0418">Kinase</keyword>
<gene>
    <name evidence="13" type="primary">thrB</name>
    <name evidence="16" type="ORF">DCF19_23105</name>
</gene>
<dbReference type="Pfam" id="PF00288">
    <property type="entry name" value="GHMP_kinases_N"/>
    <property type="match status" value="1"/>
</dbReference>
<reference evidence="16 17" key="2">
    <citation type="submission" date="2018-06" db="EMBL/GenBank/DDBJ databases">
        <title>Metagenomic assembly of (sub)arctic Cyanobacteria and their associated microbiome from non-axenic cultures.</title>
        <authorList>
            <person name="Baurain D."/>
        </authorList>
    </citation>
    <scope>NUCLEOTIDE SEQUENCE [LARGE SCALE GENOMIC DNA]</scope>
    <source>
        <strain evidence="16">ULC066bin1</strain>
    </source>
</reference>
<evidence type="ECO:0000256" key="9">
    <source>
        <dbReference type="ARBA" id="ARBA00022777"/>
    </source>
</evidence>
<dbReference type="AlphaFoldDB" id="A0A2W4XMN8"/>
<dbReference type="NCBIfam" id="NF002288">
    <property type="entry name" value="PRK01212.1-4"/>
    <property type="match status" value="1"/>
</dbReference>
<evidence type="ECO:0000256" key="1">
    <source>
        <dbReference type="ARBA" id="ARBA00005015"/>
    </source>
</evidence>
<comment type="caution">
    <text evidence="16">The sequence shown here is derived from an EMBL/GenBank/DDBJ whole genome shotgun (WGS) entry which is preliminary data.</text>
</comment>
<dbReference type="Gene3D" id="3.30.70.890">
    <property type="entry name" value="GHMP kinase, C-terminal domain"/>
    <property type="match status" value="1"/>
</dbReference>
<evidence type="ECO:0000259" key="15">
    <source>
        <dbReference type="Pfam" id="PF08544"/>
    </source>
</evidence>
<keyword evidence="10 13" id="KW-0067">ATP-binding</keyword>
<dbReference type="InterPro" id="IPR020568">
    <property type="entry name" value="Ribosomal_Su5_D2-typ_SF"/>
</dbReference>